<dbReference type="InterPro" id="IPR036291">
    <property type="entry name" value="NAD(P)-bd_dom_sf"/>
</dbReference>
<dbReference type="PANTHER" id="PTHR43976">
    <property type="entry name" value="SHORT CHAIN DEHYDROGENASE"/>
    <property type="match status" value="1"/>
</dbReference>
<evidence type="ECO:0000313" key="6">
    <source>
        <dbReference type="EMBL" id="WNG51619.1"/>
    </source>
</evidence>
<dbReference type="Pfam" id="PF00106">
    <property type="entry name" value="adh_short"/>
    <property type="match status" value="1"/>
</dbReference>
<feature type="domain" description="Ketoreductase" evidence="5">
    <location>
        <begin position="34"/>
        <end position="209"/>
    </location>
</feature>
<evidence type="ECO:0000256" key="2">
    <source>
        <dbReference type="ARBA" id="ARBA00023002"/>
    </source>
</evidence>
<dbReference type="InterPro" id="IPR057326">
    <property type="entry name" value="KR_dom"/>
</dbReference>
<dbReference type="Proteomes" id="UP001611383">
    <property type="component" value="Chromosome"/>
</dbReference>
<protein>
    <submittedName>
        <fullName evidence="6">SDR family NAD(P)-dependent oxidoreductase</fullName>
    </submittedName>
</protein>
<evidence type="ECO:0000256" key="4">
    <source>
        <dbReference type="SAM" id="MobiDB-lite"/>
    </source>
</evidence>
<dbReference type="PROSITE" id="PS00061">
    <property type="entry name" value="ADH_SHORT"/>
    <property type="match status" value="1"/>
</dbReference>
<evidence type="ECO:0000256" key="1">
    <source>
        <dbReference type="ARBA" id="ARBA00006484"/>
    </source>
</evidence>
<dbReference type="CDD" id="cd05374">
    <property type="entry name" value="17beta-HSD-like_SDR_c"/>
    <property type="match status" value="1"/>
</dbReference>
<keyword evidence="7" id="KW-1185">Reference proteome</keyword>
<dbReference type="InterPro" id="IPR002347">
    <property type="entry name" value="SDR_fam"/>
</dbReference>
<organism evidence="6 7">
    <name type="scientific">Archangium minus</name>
    <dbReference type="NCBI Taxonomy" id="83450"/>
    <lineage>
        <taxon>Bacteria</taxon>
        <taxon>Pseudomonadati</taxon>
        <taxon>Myxococcota</taxon>
        <taxon>Myxococcia</taxon>
        <taxon>Myxococcales</taxon>
        <taxon>Cystobacterineae</taxon>
        <taxon>Archangiaceae</taxon>
        <taxon>Archangium</taxon>
    </lineage>
</organism>
<dbReference type="Gene3D" id="3.40.50.720">
    <property type="entry name" value="NAD(P)-binding Rossmann-like Domain"/>
    <property type="match status" value="1"/>
</dbReference>
<evidence type="ECO:0000256" key="3">
    <source>
        <dbReference type="RuleBase" id="RU000363"/>
    </source>
</evidence>
<dbReference type="EMBL" id="CP043494">
    <property type="protein sequence ID" value="WNG51619.1"/>
    <property type="molecule type" value="Genomic_DNA"/>
</dbReference>
<comment type="similarity">
    <text evidence="1 3">Belongs to the short-chain dehydrogenases/reductases (SDR) family.</text>
</comment>
<proteinExistence type="inferred from homology"/>
<gene>
    <name evidence="6" type="ORF">F0U60_51475</name>
</gene>
<evidence type="ECO:0000259" key="5">
    <source>
        <dbReference type="SMART" id="SM00822"/>
    </source>
</evidence>
<dbReference type="InterPro" id="IPR020904">
    <property type="entry name" value="Sc_DH/Rdtase_CS"/>
</dbReference>
<accession>A0ABY9X891</accession>
<dbReference type="InterPro" id="IPR051911">
    <property type="entry name" value="SDR_oxidoreductase"/>
</dbReference>
<reference evidence="6 7" key="1">
    <citation type="submission" date="2019-08" db="EMBL/GenBank/DDBJ databases">
        <title>Archangium and Cystobacter genomes.</title>
        <authorList>
            <person name="Chen I.-C.K."/>
            <person name="Wielgoss S."/>
        </authorList>
    </citation>
    <scope>NUCLEOTIDE SEQUENCE [LARGE SCALE GENOMIC DNA]</scope>
    <source>
        <strain evidence="6 7">Cbm 6</strain>
    </source>
</reference>
<dbReference type="PANTHER" id="PTHR43976:SF16">
    <property type="entry name" value="SHORT-CHAIN DEHYDROGENASE_REDUCTASE FAMILY PROTEIN"/>
    <property type="match status" value="1"/>
</dbReference>
<keyword evidence="2" id="KW-0560">Oxidoreductase</keyword>
<sequence>MRIANVTKHSHIASGSTTEVPMENGSTSETRSDKVVLVTGASSGLGRATAALLVQRGYRVYGTSRQPAGDTGAGWPMLPLDVRSDRSVEACVGELLSREGRIDALVNNAGYAFIGAVEETSLDEARAQLETNFFGALRMMLAVLPAMRSRGTGHIVNISSLSGAVAVPFLGAYAASKHALEAMSEALAHELRGTRIRVTLLQPDGMRTHIGFHHPQSERPEHIARRRRLVSLLERATREEGNDPDMLAHAVAQALEDGAPPLRIPIGEGAKKLIEARRTLPEAEYGKLLASLLQVGVEQVSD</sequence>
<feature type="compositionally biased region" description="Polar residues" evidence="4">
    <location>
        <begin position="13"/>
        <end position="29"/>
    </location>
</feature>
<dbReference type="PRINTS" id="PR00081">
    <property type="entry name" value="GDHRDH"/>
</dbReference>
<dbReference type="SUPFAM" id="SSF51735">
    <property type="entry name" value="NAD(P)-binding Rossmann-fold domains"/>
    <property type="match status" value="1"/>
</dbReference>
<dbReference type="SMART" id="SM00822">
    <property type="entry name" value="PKS_KR"/>
    <property type="match status" value="1"/>
</dbReference>
<dbReference type="PRINTS" id="PR00080">
    <property type="entry name" value="SDRFAMILY"/>
</dbReference>
<name>A0ABY9X891_9BACT</name>
<feature type="region of interest" description="Disordered" evidence="4">
    <location>
        <begin position="1"/>
        <end position="30"/>
    </location>
</feature>
<evidence type="ECO:0000313" key="7">
    <source>
        <dbReference type="Proteomes" id="UP001611383"/>
    </source>
</evidence>